<dbReference type="InterPro" id="IPR005085">
    <property type="entry name" value="CBM25"/>
</dbReference>
<dbReference type="PANTHER" id="PTHR45982">
    <property type="entry name" value="REGULATOR OF CHROMOSOME CONDENSATION"/>
    <property type="match status" value="1"/>
</dbReference>
<dbReference type="InterPro" id="IPR038175">
    <property type="entry name" value="CBM21_dom_sf"/>
</dbReference>
<keyword evidence="4" id="KW-1185">Reference proteome</keyword>
<dbReference type="InterPro" id="IPR005036">
    <property type="entry name" value="CBM21_dom"/>
</dbReference>
<dbReference type="InterPro" id="IPR013783">
    <property type="entry name" value="Ig-like_fold"/>
</dbReference>
<comment type="caution">
    <text evidence="3">The sequence shown here is derived from an EMBL/GenBank/DDBJ whole genome shotgun (WGS) entry which is preliminary data.</text>
</comment>
<dbReference type="InterPro" id="IPR036116">
    <property type="entry name" value="FN3_sf"/>
</dbReference>
<dbReference type="Pfam" id="PF00415">
    <property type="entry name" value="RCC1"/>
    <property type="match status" value="4"/>
</dbReference>
<evidence type="ECO:0000259" key="1">
    <source>
        <dbReference type="PROSITE" id="PS50853"/>
    </source>
</evidence>
<gene>
    <name evidence="3" type="ORF">PAECIP111893_01755</name>
</gene>
<dbReference type="CDD" id="cd00063">
    <property type="entry name" value="FN3"/>
    <property type="match status" value="1"/>
</dbReference>
<dbReference type="SUPFAM" id="SSF49265">
    <property type="entry name" value="Fibronectin type III"/>
    <property type="match status" value="1"/>
</dbReference>
<dbReference type="PROSITE" id="PS50853">
    <property type="entry name" value="FN3"/>
    <property type="match status" value="1"/>
</dbReference>
<evidence type="ECO:0008006" key="5">
    <source>
        <dbReference type="Google" id="ProtNLM"/>
    </source>
</evidence>
<protein>
    <recommendedName>
        <fullName evidence="5">Alpha-amylase</fullName>
    </recommendedName>
</protein>
<dbReference type="PROSITE" id="PS50012">
    <property type="entry name" value="RCC1_3"/>
    <property type="match status" value="3"/>
</dbReference>
<dbReference type="SUPFAM" id="SSF50985">
    <property type="entry name" value="RCC1/BLIP-II"/>
    <property type="match status" value="1"/>
</dbReference>
<dbReference type="InterPro" id="IPR000408">
    <property type="entry name" value="Reg_chr_condens"/>
</dbReference>
<proteinExistence type="predicted"/>
<accession>A0ABM9C254</accession>
<evidence type="ECO:0000259" key="2">
    <source>
        <dbReference type="PROSITE" id="PS51159"/>
    </source>
</evidence>
<dbReference type="Proteomes" id="UP000838686">
    <property type="component" value="Unassembled WGS sequence"/>
</dbReference>
<dbReference type="PRINTS" id="PR00633">
    <property type="entry name" value="RCCNDNSATION"/>
</dbReference>
<dbReference type="SMART" id="SM00060">
    <property type="entry name" value="FN3"/>
    <property type="match status" value="1"/>
</dbReference>
<dbReference type="SMART" id="SM01066">
    <property type="entry name" value="CBM_25"/>
    <property type="match status" value="1"/>
</dbReference>
<dbReference type="Pfam" id="PF03423">
    <property type="entry name" value="CBM_25"/>
    <property type="match status" value="1"/>
</dbReference>
<dbReference type="Gene3D" id="2.130.10.30">
    <property type="entry name" value="Regulator of chromosome condensation 1/beta-lactamase-inhibitor protein II"/>
    <property type="match status" value="2"/>
</dbReference>
<sequence length="839" mass="90188">MRAKDQSFRLREASFMTKRLKALTFMLVFAVAFTSMGFLASPAEAAVNNVKLYSALLSYRDANSKNITINVEVDNIGASKAVAIAASGNGGQTWSEIPAAYDSAASATTELWKMTSFIMNNESVMFKIKYTVNGQTYWDTNNGKNYIIGSGSGDAVKPRSVKLSGAKLTYRDASTKHVDVNVKVDNLAGTNKQVFVVSTTNGGQTWSEIPAAYDKAGSTTTDIWTLRSFIGNNENAEFKLKYVVDGQTYWDANYSQNYYIGKDYGDEVSGNTVQADEFSYTPLRGAVQVTANWETSYALKSDGTVVVWGSSENNTIWNFLTEFPDVVAYRPIKMSGLYGVSKINVGYNALVAVKTDGTVWGRNISYGAGDTNHYSLRQLPNISGVKDADTSSYSTSGHTLFVKTDGTVWGVGNNYSGQLGVGNSAPYSTPVQVQGLTNVKSVIAKKDSSLALKNDGTVWAWGDNAHGQLGTGNTQGTYSPTQSVGLSNIVELNSSTVQYGSLRIARKADGTVWTWGGGVTTPTQVSGLTGVTSVAAGSYHYIAVKSDGTVWTWGENSRGQLGNGTTVDSSVPQQVKGISKVKTVGAGEYHSLAMREDGTVMAWGFGQTGQLGNGSKLSRLTPVVVGTDAKLPYDTVEWNNQTPSTPLHLSVRSKTNTSVNLTWHTSLDDTGIQRYEVYQNGALYNSTTERAIYSSFAVTDLTPNQTYTFAVVAVDTAGNRSSVSNPVTVTTNASTTVNPAATVYYKLPAGWTQAYMHYRLSSGATWTNTPGIKMRPSEIPGYWKLDADLGAAAGTYIFEAIFNNGAGTWDINSGQYYKSFYVGYSTVANGTVSGGTPLR</sequence>
<evidence type="ECO:0000313" key="4">
    <source>
        <dbReference type="Proteomes" id="UP000838686"/>
    </source>
</evidence>
<dbReference type="Gene3D" id="2.60.40.2440">
    <property type="entry name" value="Carbohydrate binding type-21 domain"/>
    <property type="match status" value="2"/>
</dbReference>
<dbReference type="SUPFAM" id="SSF110296">
    <property type="entry name" value="Oligoxyloglucan reducing end-specific cellobiohydrolase"/>
    <property type="match status" value="1"/>
</dbReference>
<dbReference type="Pfam" id="PF00041">
    <property type="entry name" value="fn3"/>
    <property type="match status" value="1"/>
</dbReference>
<dbReference type="InterPro" id="IPR051553">
    <property type="entry name" value="Ran_GTPase-activating"/>
</dbReference>
<dbReference type="InterPro" id="IPR009091">
    <property type="entry name" value="RCC1/BLIP-II"/>
</dbReference>
<dbReference type="PROSITE" id="PS51159">
    <property type="entry name" value="CBM21"/>
    <property type="match status" value="2"/>
</dbReference>
<reference evidence="3" key="1">
    <citation type="submission" date="2022-01" db="EMBL/GenBank/DDBJ databases">
        <authorList>
            <person name="Criscuolo A."/>
        </authorList>
    </citation>
    <scope>NUCLEOTIDE SEQUENCE</scope>
    <source>
        <strain evidence="3">CIP111893</strain>
    </source>
</reference>
<dbReference type="InterPro" id="IPR003961">
    <property type="entry name" value="FN3_dom"/>
</dbReference>
<organism evidence="3 4">
    <name type="scientific">Paenibacillus plantiphilus</name>
    <dbReference type="NCBI Taxonomy" id="2905650"/>
    <lineage>
        <taxon>Bacteria</taxon>
        <taxon>Bacillati</taxon>
        <taxon>Bacillota</taxon>
        <taxon>Bacilli</taxon>
        <taxon>Bacillales</taxon>
        <taxon>Paenibacillaceae</taxon>
        <taxon>Paenibacillus</taxon>
    </lineage>
</organism>
<dbReference type="Gene3D" id="2.60.40.10">
    <property type="entry name" value="Immunoglobulins"/>
    <property type="match status" value="2"/>
</dbReference>
<feature type="domain" description="CBM21" evidence="2">
    <location>
        <begin position="42"/>
        <end position="149"/>
    </location>
</feature>
<dbReference type="EMBL" id="CAKMMF010000007">
    <property type="protein sequence ID" value="CAH1201874.1"/>
    <property type="molecule type" value="Genomic_DNA"/>
</dbReference>
<name>A0ABM9C254_9BACL</name>
<feature type="domain" description="Fibronectin type-III" evidence="1">
    <location>
        <begin position="645"/>
        <end position="734"/>
    </location>
</feature>
<feature type="domain" description="CBM21" evidence="2">
    <location>
        <begin position="155"/>
        <end position="261"/>
    </location>
</feature>
<dbReference type="PANTHER" id="PTHR45982:SF1">
    <property type="entry name" value="REGULATOR OF CHROMOSOME CONDENSATION"/>
    <property type="match status" value="1"/>
</dbReference>
<dbReference type="PROSITE" id="PS00626">
    <property type="entry name" value="RCC1_2"/>
    <property type="match status" value="1"/>
</dbReference>
<evidence type="ECO:0000313" key="3">
    <source>
        <dbReference type="EMBL" id="CAH1201874.1"/>
    </source>
</evidence>
<dbReference type="Pfam" id="PF03370">
    <property type="entry name" value="CBM_21"/>
    <property type="match status" value="2"/>
</dbReference>